<keyword evidence="4" id="KW-0813">Transport</keyword>
<dbReference type="PANTHER" id="PTHR24016:SF0">
    <property type="entry name" value="CONSERVED OLIGOMERIC GOLGI COMPLEX SUBUNIT 4"/>
    <property type="match status" value="1"/>
</dbReference>
<dbReference type="InterPro" id="IPR048680">
    <property type="entry name" value="COG4_N"/>
</dbReference>
<evidence type="ECO:0000256" key="8">
    <source>
        <dbReference type="ARBA" id="ARBA00031340"/>
    </source>
</evidence>
<dbReference type="AlphaFoldDB" id="A0A0D6ET88"/>
<organism evidence="11 12">
    <name type="scientific">Sporidiobolus salmonicolor</name>
    <name type="common">Yeast-like fungus</name>
    <name type="synonym">Sporobolomyces salmonicolor</name>
    <dbReference type="NCBI Taxonomy" id="5005"/>
    <lineage>
        <taxon>Eukaryota</taxon>
        <taxon>Fungi</taxon>
        <taxon>Dikarya</taxon>
        <taxon>Basidiomycota</taxon>
        <taxon>Pucciniomycotina</taxon>
        <taxon>Microbotryomycetes</taxon>
        <taxon>Sporidiobolales</taxon>
        <taxon>Sporidiobolaceae</taxon>
        <taxon>Sporobolomyces</taxon>
    </lineage>
</organism>
<dbReference type="GO" id="GO:0015031">
    <property type="term" value="P:protein transport"/>
    <property type="evidence" value="ECO:0007669"/>
    <property type="project" value="UniProtKB-KW"/>
</dbReference>
<evidence type="ECO:0000256" key="9">
    <source>
        <dbReference type="SAM" id="MobiDB-lite"/>
    </source>
</evidence>
<gene>
    <name evidence="11" type="primary">SPOSA6832_04642</name>
</gene>
<comment type="subcellular location">
    <subcellularLocation>
        <location evidence="1">Golgi apparatus membrane</location>
        <topology evidence="1">Peripheral membrane protein</topology>
    </subcellularLocation>
</comment>
<feature type="region of interest" description="Disordered" evidence="9">
    <location>
        <begin position="308"/>
        <end position="343"/>
    </location>
</feature>
<evidence type="ECO:0000256" key="5">
    <source>
        <dbReference type="ARBA" id="ARBA00022927"/>
    </source>
</evidence>
<proteinExistence type="inferred from homology"/>
<dbReference type="Gene3D" id="1.10.287.1060">
    <property type="entry name" value="ESAT-6-like"/>
    <property type="match status" value="1"/>
</dbReference>
<name>A0A0D6ET88_SPOSA</name>
<dbReference type="Pfam" id="PF20663">
    <property type="entry name" value="COG4_N"/>
    <property type="match status" value="1"/>
</dbReference>
<feature type="region of interest" description="Disordered" evidence="9">
    <location>
        <begin position="377"/>
        <end position="417"/>
    </location>
</feature>
<dbReference type="Gene3D" id="1.20.58.1970">
    <property type="match status" value="1"/>
</dbReference>
<feature type="compositionally biased region" description="Polar residues" evidence="9">
    <location>
        <begin position="314"/>
        <end position="330"/>
    </location>
</feature>
<evidence type="ECO:0000256" key="4">
    <source>
        <dbReference type="ARBA" id="ARBA00022448"/>
    </source>
</evidence>
<reference evidence="12" key="1">
    <citation type="submission" date="2015-02" db="EMBL/GenBank/DDBJ databases">
        <authorList>
            <person name="Gon?alves P."/>
        </authorList>
    </citation>
    <scope>NUCLEOTIDE SEQUENCE [LARGE SCALE GENOMIC DNA]</scope>
</reference>
<evidence type="ECO:0000313" key="11">
    <source>
        <dbReference type="EMBL" id="CEQ42790.1"/>
    </source>
</evidence>
<feature type="domain" description="COG4 transport protein middle alpha-helical bundle" evidence="10">
    <location>
        <begin position="164"/>
        <end position="522"/>
    </location>
</feature>
<protein>
    <recommendedName>
        <fullName evidence="3">Conserved oligomeric Golgi complex subunit 4</fullName>
    </recommendedName>
    <alternativeName>
        <fullName evidence="8">Component of oligomeric Golgi complex 4</fullName>
    </alternativeName>
</protein>
<dbReference type="Pfam" id="PF20662">
    <property type="entry name" value="COG4_C"/>
    <property type="match status" value="1"/>
</dbReference>
<dbReference type="OrthoDB" id="47059at2759"/>
<dbReference type="InterPro" id="IPR013167">
    <property type="entry name" value="COG4_M"/>
</dbReference>
<feature type="non-terminal residue" evidence="11">
    <location>
        <position position="1"/>
    </location>
</feature>
<dbReference type="InterPro" id="IPR048684">
    <property type="entry name" value="COG4_C"/>
</dbReference>
<dbReference type="Proteomes" id="UP000243876">
    <property type="component" value="Unassembled WGS sequence"/>
</dbReference>
<keyword evidence="7" id="KW-0472">Membrane</keyword>
<evidence type="ECO:0000256" key="2">
    <source>
        <dbReference type="ARBA" id="ARBA00009215"/>
    </source>
</evidence>
<evidence type="ECO:0000256" key="3">
    <source>
        <dbReference type="ARBA" id="ARBA00020975"/>
    </source>
</evidence>
<keyword evidence="12" id="KW-1185">Reference proteome</keyword>
<sequence length="798" mass="87951">MSTAVTPAASPLPPSKLDPATLLTREDIERHLSSLTAQESGLDARLTQLISSRSRLAAQLKALESLREVVGGIRGEAEHMAREVGAVAETAERVGAKVRGLDEEQSRVKASIEVVQAVQDLKTAIASLDMAMQKQDWEAATRAMQRARSIDPEVVSSGFAEAVVLHASLLETFLASFRTAAQANDTNNINRFFKLFPMIEAEEKGLAVYADWVGGIVRSKTGALSTKSQSPTHFSSLLTTLFESVALILSQHQPVVEKYYGQGKMISVAASLMIETDRLGLRVLANWEEERRIRKRVADVKEHRYRGVGALKKQQPTSAANSPMLSQGGTSDHPAGPADGREIDPRETDAVLAELTMMSGRWELLRRFLYSSLKDDEPETPEAAANGFAPPASPTASAATATLEPEGTPRPPDNSLADEADLDLVEDSELGKAIAKQLREVYIPLELWYLRSAIERAHQIDEPDSTSSPALSSSLDDIFYIVKKTLYRLISTAHVDNVIAMGKELRTVLDRDVAEVWRQRMEGALKDLTANASTGSAMTIGVGGMGGMAAMGGRAREEEKERREKEARAVFVIYLNNLDTAASYTSRLLSELLSSDTLPSTFFHFTSLDRARSSLSLLRTSADKFRSVLKSGLDSLFNQLVRPRLRPLLSEVYKDVSYKLDEDGYADAEYRDEVRKRFVKSWDALLSGYRESLTENNFNLFFSTAVNVLVRPWESMIRGMKFTELGALRLDRDIRAILSYLSSQTSFASGSLRESFSRLQQIATLLTLDSPDEAEEVLSASGNRLTMGEVKSIWALRV</sequence>
<accession>A0A0D6ET88</accession>
<dbReference type="Pfam" id="PF08318">
    <property type="entry name" value="COG4_m"/>
    <property type="match status" value="1"/>
</dbReference>
<evidence type="ECO:0000256" key="1">
    <source>
        <dbReference type="ARBA" id="ARBA00004395"/>
    </source>
</evidence>
<evidence type="ECO:0000256" key="7">
    <source>
        <dbReference type="ARBA" id="ARBA00023136"/>
    </source>
</evidence>
<keyword evidence="5" id="KW-0653">Protein transport</keyword>
<dbReference type="PANTHER" id="PTHR24016">
    <property type="entry name" value="CONSERVED OLIGOMERIC GOLGI COMPLEX SUBUNIT 4"/>
    <property type="match status" value="1"/>
</dbReference>
<dbReference type="SMART" id="SM00762">
    <property type="entry name" value="Cog4"/>
    <property type="match status" value="1"/>
</dbReference>
<dbReference type="EMBL" id="CENE01000036">
    <property type="protein sequence ID" value="CEQ42790.1"/>
    <property type="molecule type" value="Genomic_DNA"/>
</dbReference>
<evidence type="ECO:0000313" key="12">
    <source>
        <dbReference type="Proteomes" id="UP000243876"/>
    </source>
</evidence>
<comment type="similarity">
    <text evidence="2">Belongs to the COG4 family.</text>
</comment>
<evidence type="ECO:0000259" key="10">
    <source>
        <dbReference type="SMART" id="SM00762"/>
    </source>
</evidence>
<dbReference type="InterPro" id="IPR048682">
    <property type="entry name" value="COG4"/>
</dbReference>
<keyword evidence="6" id="KW-0333">Golgi apparatus</keyword>
<evidence type="ECO:0000256" key="6">
    <source>
        <dbReference type="ARBA" id="ARBA00023034"/>
    </source>
</evidence>
<dbReference type="GO" id="GO:0000139">
    <property type="term" value="C:Golgi membrane"/>
    <property type="evidence" value="ECO:0007669"/>
    <property type="project" value="UniProtKB-SubCell"/>
</dbReference>